<evidence type="ECO:0000256" key="3">
    <source>
        <dbReference type="ARBA" id="ARBA00023125"/>
    </source>
</evidence>
<feature type="domain" description="HTH myb-type" evidence="8">
    <location>
        <begin position="9"/>
        <end position="61"/>
    </location>
</feature>
<comment type="caution">
    <text evidence="9">The sequence shown here is derived from an EMBL/GenBank/DDBJ whole genome shotgun (WGS) entry which is preliminary data.</text>
</comment>
<feature type="domain" description="HTH myb-type" evidence="8">
    <location>
        <begin position="62"/>
        <end position="116"/>
    </location>
</feature>
<accession>A0ABR0D2F9</accession>
<dbReference type="InterPro" id="IPR015495">
    <property type="entry name" value="Myb_TF_plants"/>
</dbReference>
<evidence type="ECO:0000256" key="6">
    <source>
        <dbReference type="SAM" id="MobiDB-lite"/>
    </source>
</evidence>
<name>A0ABR0D2F9_9LAMI</name>
<evidence type="ECO:0000256" key="5">
    <source>
        <dbReference type="SAM" id="Coils"/>
    </source>
</evidence>
<dbReference type="PANTHER" id="PTHR47994:SF5">
    <property type="entry name" value="F14D16.11-RELATED"/>
    <property type="match status" value="1"/>
</dbReference>
<evidence type="ECO:0000256" key="2">
    <source>
        <dbReference type="ARBA" id="ARBA00022737"/>
    </source>
</evidence>
<keyword evidence="2" id="KW-0677">Repeat</keyword>
<feature type="compositionally biased region" description="Polar residues" evidence="6">
    <location>
        <begin position="501"/>
        <end position="516"/>
    </location>
</feature>
<dbReference type="CDD" id="cd00167">
    <property type="entry name" value="SANT"/>
    <property type="match status" value="2"/>
</dbReference>
<dbReference type="Proteomes" id="UP001291926">
    <property type="component" value="Unassembled WGS sequence"/>
</dbReference>
<sequence length="567" mass="64197">MGRQPCCDKFGLKRGPWTIEEDHRLMSYILNNGIQCWRMVPKHAGLLRCGKSCRLRWINYLRPDLKRGALSEVEENQIIELHARLGNRWSKIASHFPGRTDNEIKNHWNTRIKKRLRILGVDPITHKPIEHKENVEEKTENESDIESSLNQNKKLKDEIKSSQSKANYLTNDYEFMNQSSNMELWIENNQEMKMNSTCYSSTFSVGDSLSYTNSKESKISMVDESSIVQQWVESVDSMFSWDGFNELDHQFLLNFQEQGRGQIRTILDAAAGGTFLGKTYTDAYDVLERMTYNNYQWASERSSGKLAPGKFELDTMTSMQAQLAALTRKIDGLSASRGGVTRSGIIQWSKLGNFQQLQAMAQMDSGHGLIFSNKNSGISSSFRPWLKWIQAMASILKKKKKKKQNLFHTSSLILPSSQTLRPTTAATQPRRRSSSPPHRHQLRLFTPSAPNTRSTLCRHPLPAAAAPAPETLDPRRHPLLSPNRATAQGTSLHHHLHREPNTLQLPPSSSSHSRAQPENLAPPPLSSRCANPQHSRAAVHHQLPNCRCALFPQTTISVGLLSRDGCR</sequence>
<keyword evidence="5" id="KW-0175">Coiled coil</keyword>
<dbReference type="InterPro" id="IPR001005">
    <property type="entry name" value="SANT/Myb"/>
</dbReference>
<dbReference type="PANTHER" id="PTHR47994">
    <property type="entry name" value="F14D16.11-RELATED"/>
    <property type="match status" value="1"/>
</dbReference>
<evidence type="ECO:0000313" key="10">
    <source>
        <dbReference type="Proteomes" id="UP001291926"/>
    </source>
</evidence>
<feature type="coiled-coil region" evidence="5">
    <location>
        <begin position="138"/>
        <end position="172"/>
    </location>
</feature>
<comment type="subcellular location">
    <subcellularLocation>
        <location evidence="1">Nucleus</location>
    </subcellularLocation>
</comment>
<dbReference type="EMBL" id="JAYDYQ010002534">
    <property type="protein sequence ID" value="KAK4483190.1"/>
    <property type="molecule type" value="Genomic_DNA"/>
</dbReference>
<keyword evidence="10" id="KW-1185">Reference proteome</keyword>
<feature type="region of interest" description="Disordered" evidence="6">
    <location>
        <begin position="408"/>
        <end position="533"/>
    </location>
</feature>
<evidence type="ECO:0000256" key="4">
    <source>
        <dbReference type="ARBA" id="ARBA00023242"/>
    </source>
</evidence>
<feature type="compositionally biased region" description="Polar residues" evidence="6">
    <location>
        <begin position="408"/>
        <end position="417"/>
    </location>
</feature>
<organism evidence="9 10">
    <name type="scientific">Penstemon davidsonii</name>
    <dbReference type="NCBI Taxonomy" id="160366"/>
    <lineage>
        <taxon>Eukaryota</taxon>
        <taxon>Viridiplantae</taxon>
        <taxon>Streptophyta</taxon>
        <taxon>Embryophyta</taxon>
        <taxon>Tracheophyta</taxon>
        <taxon>Spermatophyta</taxon>
        <taxon>Magnoliopsida</taxon>
        <taxon>eudicotyledons</taxon>
        <taxon>Gunneridae</taxon>
        <taxon>Pentapetalae</taxon>
        <taxon>asterids</taxon>
        <taxon>lamiids</taxon>
        <taxon>Lamiales</taxon>
        <taxon>Plantaginaceae</taxon>
        <taxon>Cheloneae</taxon>
        <taxon>Penstemon</taxon>
    </lineage>
</organism>
<proteinExistence type="predicted"/>
<keyword evidence="4" id="KW-0539">Nucleus</keyword>
<dbReference type="InterPro" id="IPR009057">
    <property type="entry name" value="Homeodomain-like_sf"/>
</dbReference>
<evidence type="ECO:0000313" key="9">
    <source>
        <dbReference type="EMBL" id="KAK4483190.1"/>
    </source>
</evidence>
<dbReference type="SMART" id="SM00717">
    <property type="entry name" value="SANT"/>
    <property type="match status" value="2"/>
</dbReference>
<dbReference type="SUPFAM" id="SSF46689">
    <property type="entry name" value="Homeodomain-like"/>
    <property type="match status" value="1"/>
</dbReference>
<evidence type="ECO:0000259" key="7">
    <source>
        <dbReference type="PROSITE" id="PS50090"/>
    </source>
</evidence>
<dbReference type="Gene3D" id="1.10.10.60">
    <property type="entry name" value="Homeodomain-like"/>
    <property type="match status" value="2"/>
</dbReference>
<evidence type="ECO:0000259" key="8">
    <source>
        <dbReference type="PROSITE" id="PS51294"/>
    </source>
</evidence>
<reference evidence="9 10" key="1">
    <citation type="journal article" date="2023" name="bioRxiv">
        <title>Genome report: Whole genome sequence and annotation of Penstemon davidsonii.</title>
        <authorList>
            <person name="Ostevik K.L."/>
            <person name="Alabady M."/>
            <person name="Zhang M."/>
            <person name="Rausher M.D."/>
        </authorList>
    </citation>
    <scope>NUCLEOTIDE SEQUENCE [LARGE SCALE GENOMIC DNA]</scope>
    <source>
        <strain evidence="9">DNT005</strain>
        <tissue evidence="9">Whole leaf</tissue>
    </source>
</reference>
<dbReference type="InterPro" id="IPR017930">
    <property type="entry name" value="Myb_dom"/>
</dbReference>
<dbReference type="Pfam" id="PF00249">
    <property type="entry name" value="Myb_DNA-binding"/>
    <property type="match status" value="2"/>
</dbReference>
<feature type="domain" description="Myb-like" evidence="7">
    <location>
        <begin position="62"/>
        <end position="112"/>
    </location>
</feature>
<dbReference type="PROSITE" id="PS50090">
    <property type="entry name" value="MYB_LIKE"/>
    <property type="match status" value="2"/>
</dbReference>
<gene>
    <name evidence="9" type="ORF">RD792_010370</name>
</gene>
<dbReference type="PROSITE" id="PS51294">
    <property type="entry name" value="HTH_MYB"/>
    <property type="match status" value="2"/>
</dbReference>
<feature type="domain" description="Myb-like" evidence="7">
    <location>
        <begin position="9"/>
        <end position="61"/>
    </location>
</feature>
<protein>
    <submittedName>
        <fullName evidence="9">Uncharacterized protein</fullName>
    </submittedName>
</protein>
<feature type="compositionally biased region" description="Low complexity" evidence="6">
    <location>
        <begin position="418"/>
        <end position="428"/>
    </location>
</feature>
<keyword evidence="3" id="KW-0238">DNA-binding</keyword>
<feature type="compositionally biased region" description="Basic residues" evidence="6">
    <location>
        <begin position="429"/>
        <end position="442"/>
    </location>
</feature>
<evidence type="ECO:0000256" key="1">
    <source>
        <dbReference type="ARBA" id="ARBA00004123"/>
    </source>
</evidence>